<dbReference type="SUPFAM" id="SSF63411">
    <property type="entry name" value="LuxS/MPP-like metallohydrolase"/>
    <property type="match status" value="4"/>
</dbReference>
<evidence type="ECO:0000259" key="10">
    <source>
        <dbReference type="Pfam" id="PF05193"/>
    </source>
</evidence>
<organism evidence="11 12">
    <name type="scientific">Lutimonas vermicola</name>
    <dbReference type="NCBI Taxonomy" id="414288"/>
    <lineage>
        <taxon>Bacteria</taxon>
        <taxon>Pseudomonadati</taxon>
        <taxon>Bacteroidota</taxon>
        <taxon>Flavobacteriia</taxon>
        <taxon>Flavobacteriales</taxon>
        <taxon>Flavobacteriaceae</taxon>
        <taxon>Lutimonas</taxon>
    </lineage>
</organism>
<dbReference type="Pfam" id="PF00675">
    <property type="entry name" value="Peptidase_M16"/>
    <property type="match status" value="1"/>
</dbReference>
<dbReference type="Pfam" id="PF05193">
    <property type="entry name" value="Peptidase_M16_C"/>
    <property type="match status" value="2"/>
</dbReference>
<dbReference type="Proteomes" id="UP001474120">
    <property type="component" value="Unassembled WGS sequence"/>
</dbReference>
<feature type="domain" description="Peptidase M16 C-terminal" evidence="10">
    <location>
        <begin position="271"/>
        <end position="439"/>
    </location>
</feature>
<evidence type="ECO:0000256" key="4">
    <source>
        <dbReference type="ARBA" id="ARBA00022723"/>
    </source>
</evidence>
<keyword evidence="12" id="KW-1185">Reference proteome</keyword>
<evidence type="ECO:0000256" key="6">
    <source>
        <dbReference type="ARBA" id="ARBA00022833"/>
    </source>
</evidence>
<comment type="similarity">
    <text evidence="2 8">Belongs to the peptidase M16 family.</text>
</comment>
<dbReference type="PANTHER" id="PTHR43690">
    <property type="entry name" value="NARDILYSIN"/>
    <property type="match status" value="1"/>
</dbReference>
<dbReference type="PROSITE" id="PS51257">
    <property type="entry name" value="PROKAR_LIPOPROTEIN"/>
    <property type="match status" value="1"/>
</dbReference>
<dbReference type="InterPro" id="IPR011765">
    <property type="entry name" value="Pept_M16_N"/>
</dbReference>
<keyword evidence="5" id="KW-0378">Hydrolase</keyword>
<proteinExistence type="inferred from homology"/>
<evidence type="ECO:0000256" key="1">
    <source>
        <dbReference type="ARBA" id="ARBA00001947"/>
    </source>
</evidence>
<dbReference type="PROSITE" id="PS00143">
    <property type="entry name" value="INSULINASE"/>
    <property type="match status" value="1"/>
</dbReference>
<evidence type="ECO:0000313" key="12">
    <source>
        <dbReference type="Proteomes" id="UP001474120"/>
    </source>
</evidence>
<feature type="domain" description="Peptidase M16 N-terminal" evidence="9">
    <location>
        <begin position="65"/>
        <end position="116"/>
    </location>
</feature>
<dbReference type="PANTHER" id="PTHR43690:SF17">
    <property type="entry name" value="PROTEIN YHJJ"/>
    <property type="match status" value="1"/>
</dbReference>
<name>A0ABU9KX57_9FLAO</name>
<feature type="domain" description="Peptidase M16 C-terminal" evidence="10">
    <location>
        <begin position="768"/>
        <end position="889"/>
    </location>
</feature>
<evidence type="ECO:0000313" key="11">
    <source>
        <dbReference type="EMBL" id="MEL4454689.1"/>
    </source>
</evidence>
<sequence>MKTVKNRIFLSALSVLFLVGCQKESKQESYVAESHQDKNGYTYESVTNDPTGLRLYTLDNGLKVYLSQNNDAPTIQTYVAVRAGSSYDPKESTGLAHYLEHMLFKGTDKYATNNWEAEEGYISQISDLYEQHRAEEDPDLKEGIYRKIDSVSYIASGYAIANEYEKMVSSLGATGTNAHTSNEETVYHNKIPANELDKFLELESEKFRKLVLRLFHTELEAVYEEFNRGLDNDPAKTFYALMDGLYPTHPYGQQTTIGTSNHLKNPSMLHIQNYFNKYYVPSNMALVLVGDLDYEETIKKVDGTFGKLEGKEVEHPVLPKEEPATEIVVREVYGPTSENISFGWRTKGLLSEDAKYIALIERILSNNSAGLIDLNLNQKKLIQSCLTWTYMLNDYGLIAFDAWPKEGQTLDELKDLIIEQVNIIKKGEFEDWMLEAVINDLKLSKIKEYENPTALAASYYSAFIHRKNWDDQVRFLDDLSAISKDELVAYANELFKDNYTIVYKREGVDENIAKVKNPNITPIQINREEQSEFLQNFIAKESEELKPVFVDFKEAIKRENLDSGIEITHIKNKNNDLFNLNIIFDMGKDNDKKLTLAVGYLESLGTDKYTAEALAKEFFKLGIRYSVNTGSDRSYVSLSGLEENLDKGLLLLEHLMSNAVVDQEAYDKYVSSILKARSDGKTEKDNILWNGLGSYAQYGENSRLRNIFTVDQLTTMDPSELVGIIKDLNNYKHRVFYYGKHLDKAKSALNEHHKVPNELKEYPPAIEYEQLATGKNVYFVDFDMVQSEMLFIARGDEFDPKKMAMSNVFNSYFGTGMSSIIWQEIRESKSLAYAAQASYQTASEKGKHDLIWTYIGTQANKIPEAVDAMLELMNDMPEAEAQFEAAKEAALKKISAQRITKSNIFWTYESLLKRGIDYDIREDMYQQIQQMGMKDVSSFFDSNVKGIDYSVSVIGNKKDLDLEALKKLGKVHEMDVDYLFNYKETAVKQ</sequence>
<keyword evidence="6" id="KW-0862">Zinc</keyword>
<keyword evidence="4" id="KW-0479">Metal-binding</keyword>
<keyword evidence="3" id="KW-0645">Protease</keyword>
<comment type="caution">
    <text evidence="11">The sequence shown here is derived from an EMBL/GenBank/DDBJ whole genome shotgun (WGS) entry which is preliminary data.</text>
</comment>
<evidence type="ECO:0000256" key="8">
    <source>
        <dbReference type="RuleBase" id="RU004447"/>
    </source>
</evidence>
<gene>
    <name evidence="11" type="ORF">AABB81_02185</name>
</gene>
<accession>A0ABU9KX57</accession>
<dbReference type="InterPro" id="IPR001431">
    <property type="entry name" value="Pept_M16_Zn_BS"/>
</dbReference>
<evidence type="ECO:0000256" key="7">
    <source>
        <dbReference type="ARBA" id="ARBA00023049"/>
    </source>
</evidence>
<comment type="cofactor">
    <cofactor evidence="1">
        <name>Zn(2+)</name>
        <dbReference type="ChEBI" id="CHEBI:29105"/>
    </cofactor>
</comment>
<keyword evidence="7" id="KW-0482">Metalloprotease</keyword>
<dbReference type="EMBL" id="JBCDNA010000001">
    <property type="protein sequence ID" value="MEL4454689.1"/>
    <property type="molecule type" value="Genomic_DNA"/>
</dbReference>
<dbReference type="RefSeq" id="WP_342158292.1">
    <property type="nucleotide sequence ID" value="NZ_JBCDNA010000001.1"/>
</dbReference>
<dbReference type="InterPro" id="IPR050626">
    <property type="entry name" value="Peptidase_M16"/>
</dbReference>
<evidence type="ECO:0000256" key="3">
    <source>
        <dbReference type="ARBA" id="ARBA00022670"/>
    </source>
</evidence>
<evidence type="ECO:0000259" key="9">
    <source>
        <dbReference type="Pfam" id="PF00675"/>
    </source>
</evidence>
<reference evidence="11 12" key="1">
    <citation type="submission" date="2024-04" db="EMBL/GenBank/DDBJ databases">
        <title>whole genome sequencing of Lutimonas vermicola strain IMCC1616.</title>
        <authorList>
            <person name="Bae S.S."/>
        </authorList>
    </citation>
    <scope>NUCLEOTIDE SEQUENCE [LARGE SCALE GENOMIC DNA]</scope>
    <source>
        <strain evidence="11 12">IMCC1616</strain>
    </source>
</reference>
<dbReference type="InterPro" id="IPR011249">
    <property type="entry name" value="Metalloenz_LuxS/M16"/>
</dbReference>
<dbReference type="Gene3D" id="3.30.830.10">
    <property type="entry name" value="Metalloenzyme, LuxS/M16 peptidase-like"/>
    <property type="match status" value="4"/>
</dbReference>
<evidence type="ECO:0000256" key="5">
    <source>
        <dbReference type="ARBA" id="ARBA00022801"/>
    </source>
</evidence>
<evidence type="ECO:0000256" key="2">
    <source>
        <dbReference type="ARBA" id="ARBA00007261"/>
    </source>
</evidence>
<protein>
    <submittedName>
        <fullName evidence="11">Insulinase family protein</fullName>
    </submittedName>
</protein>
<dbReference type="InterPro" id="IPR007863">
    <property type="entry name" value="Peptidase_M16_C"/>
</dbReference>